<dbReference type="Pfam" id="PF11659">
    <property type="entry name" value="DUF3261"/>
    <property type="match status" value="1"/>
</dbReference>
<keyword evidence="2" id="KW-1185">Reference proteome</keyword>
<reference evidence="1 2" key="1">
    <citation type="submission" date="2020-08" db="EMBL/GenBank/DDBJ databases">
        <title>Stenotrophomonas tumulicola JCM 30961.</title>
        <authorList>
            <person name="Deng Y."/>
        </authorList>
    </citation>
    <scope>NUCLEOTIDE SEQUENCE [LARGE SCALE GENOMIC DNA]</scope>
    <source>
        <strain evidence="1 2">JCM 30961</strain>
    </source>
</reference>
<comment type="caution">
    <text evidence="1">The sequence shown here is derived from an EMBL/GenBank/DDBJ whole genome shotgun (WGS) entry which is preliminary data.</text>
</comment>
<sequence>MARLLQIGVIAVLLAACTGLPAQHPRMELPPLRLAPASLQGTLALQQQLHFRFGRVERDLDALLEADAGQVQLLVQAMGQTGFRVHWDGQHLDEQRAPWLPRQVQAGRVLDDLQFALWPTAAIAAVLPPGWTVEDDGRLRRLRHAGQDGLRLQREMDGSLQLDNLAEGYSLQIRSVQVEAPQP</sequence>
<protein>
    <submittedName>
        <fullName evidence="1">DUF3261 domain-containing protein</fullName>
    </submittedName>
</protein>
<evidence type="ECO:0000313" key="1">
    <source>
        <dbReference type="EMBL" id="MBA8682157.1"/>
    </source>
</evidence>
<organism evidence="1 2">
    <name type="scientific">Stenotrophomonas tumulicola</name>
    <dbReference type="NCBI Taxonomy" id="1685415"/>
    <lineage>
        <taxon>Bacteria</taxon>
        <taxon>Pseudomonadati</taxon>
        <taxon>Pseudomonadota</taxon>
        <taxon>Gammaproteobacteria</taxon>
        <taxon>Lysobacterales</taxon>
        <taxon>Lysobacteraceae</taxon>
        <taxon>Stenotrophomonas</taxon>
    </lineage>
</organism>
<evidence type="ECO:0000313" key="2">
    <source>
        <dbReference type="Proteomes" id="UP000547058"/>
    </source>
</evidence>
<dbReference type="PROSITE" id="PS51257">
    <property type="entry name" value="PROKAR_LIPOPROTEIN"/>
    <property type="match status" value="1"/>
</dbReference>
<dbReference type="EMBL" id="JACGXS010000004">
    <property type="protein sequence ID" value="MBA8682157.1"/>
    <property type="molecule type" value="Genomic_DNA"/>
</dbReference>
<dbReference type="InterPro" id="IPR021675">
    <property type="entry name" value="DUF3261"/>
</dbReference>
<accession>A0A7W3FM89</accession>
<dbReference type="AlphaFoldDB" id="A0A7W3FM89"/>
<dbReference type="RefSeq" id="WP_182339470.1">
    <property type="nucleotide sequence ID" value="NZ_JACGXS010000004.1"/>
</dbReference>
<dbReference type="Proteomes" id="UP000547058">
    <property type="component" value="Unassembled WGS sequence"/>
</dbReference>
<name>A0A7W3FM89_9GAMM</name>
<gene>
    <name evidence="1" type="ORF">H4O11_10095</name>
</gene>
<proteinExistence type="predicted"/>